<reference evidence="3 4" key="2">
    <citation type="submission" date="2020-07" db="EMBL/GenBank/DDBJ databases">
        <title>Genome assembly of wild tea tree DASZ reveals pedigree and selection history of tea varieties.</title>
        <authorList>
            <person name="Zhang W."/>
        </authorList>
    </citation>
    <scope>NUCLEOTIDE SEQUENCE [LARGE SCALE GENOMIC DNA]</scope>
    <source>
        <strain evidence="4">cv. G240</strain>
        <tissue evidence="3">Leaf</tissue>
    </source>
</reference>
<evidence type="ECO:0000313" key="4">
    <source>
        <dbReference type="Proteomes" id="UP000593564"/>
    </source>
</evidence>
<dbReference type="PANTHER" id="PTHR33116">
    <property type="entry name" value="REVERSE TRANSCRIPTASE ZINC-BINDING DOMAIN-CONTAINING PROTEIN-RELATED-RELATED"/>
    <property type="match status" value="1"/>
</dbReference>
<organism evidence="3 4">
    <name type="scientific">Camellia sinensis</name>
    <name type="common">Tea plant</name>
    <name type="synonym">Thea sinensis</name>
    <dbReference type="NCBI Taxonomy" id="4442"/>
    <lineage>
        <taxon>Eukaryota</taxon>
        <taxon>Viridiplantae</taxon>
        <taxon>Streptophyta</taxon>
        <taxon>Embryophyta</taxon>
        <taxon>Tracheophyta</taxon>
        <taxon>Spermatophyta</taxon>
        <taxon>Magnoliopsida</taxon>
        <taxon>eudicotyledons</taxon>
        <taxon>Gunneridae</taxon>
        <taxon>Pentapetalae</taxon>
        <taxon>asterids</taxon>
        <taxon>Ericales</taxon>
        <taxon>Theaceae</taxon>
        <taxon>Camellia</taxon>
    </lineage>
</organism>
<protein>
    <recommendedName>
        <fullName evidence="2">RRM domain-containing protein</fullName>
    </recommendedName>
</protein>
<evidence type="ECO:0000313" key="3">
    <source>
        <dbReference type="EMBL" id="KAF5934413.1"/>
    </source>
</evidence>
<dbReference type="PANTHER" id="PTHR33116:SF78">
    <property type="entry name" value="OS12G0587133 PROTEIN"/>
    <property type="match status" value="1"/>
</dbReference>
<evidence type="ECO:0000259" key="2">
    <source>
        <dbReference type="PROSITE" id="PS50102"/>
    </source>
</evidence>
<sequence>MEEREGGWNPVLRRRKSTIWQRGYRSEQGLITIFVDHIPESMDPKGLFNLFSKFGIVKDVFIPRKRRQATRSRFGFVRYDCEVAAEVAIQKTDGLWCDNRALQVKKAEFQKTQSFDPRVRRRIGMKEGGQRIQNQLQGQQIQFQGGKKSYAEVLVNGGASEREEVVIKTSEEGNGWSYESLVVTLRNFFAFKEFRAELYKRGMKDVIARECGGRLVVLTFSSVQQMKEGKIKLSVWGQEWCDSVKEWGEGHYVEQESRGNVTGFPPSPVNEEVDQLSGNGDCRRCVQKVPVPREEVMGGRFAEESRVLETEIEGPDMVNKDDEGQHAEAEGVLQGGMGHANVGACSNEEGLVQVVNSQQVMMKNFQISNGVLGSSGPCTERCGPEEGTSKINLEVVLEGLHVGPLPSGLDNREWLTVEECVAQPSKVQEVAEKATFNNRKKGFVNKQRRALGSFGFQRGAIFRATAAAVASSLSSSQNQSRCSRRNLIEEAKSTLKVGAILGLQYQGREQDVVNKMVELEENDVERLAESKRSSVDASFVKSIWPYEEMEFMGVDSEGYAGGLLSIWRPEVFKLTDCCCSKNFVLLSGRQFTWCNAVEGERWSRIDRFLLDSRWLEIFSFKQWGLPRTVSDHCPILLKEDERDWGPKPFKFLNPWLAHPSFMPAVKQIWENNQVSGWAGFRLMRKLRDLRSQLRIWNKEVFGNIDDLLKSAEEELHEWDLQAESGSLDDAGISSRREVRSLVWKLCRDKARLWHQKSRVLWAQNGDKNTSRQRKNLLDSVCVEGECLEEPAQIKQAVVRHFSKQFKECWSARPKLSGPFNVINSEAAVKLEAEFTEAEIWVAIQDCDGNKAPGPDGFNLACIKKCWSIMKSEIVQLFHEFHTNAKLSYGIDSSFMVLIPKRDSPSGLGDYRPISLVSSIYKILAKVLSKRIKLVLPTVISEVQSAFVSGRHILDGVLIANEVVDGWHRGLPLGANPRRKSTWDPVVAKFQKKLSSWKRRLLSFAGRLTLIKSALSNLPLYFLSIFKMPKGIVNAISKIQANFLWGSSATSRKVHMVKWREVTKGKNQGGLGIRDLGVVNECLLLKWWWRYGREDTALWKDVICSSLSIEKDDTLQQMCAKSGASGRWQLQFRRPLLAWEEEELQRLVGMHWIVVVPKNRSYAAGVICDGFGLWAALVFAHNVRFVLE</sequence>
<proteinExistence type="predicted"/>
<comment type="caution">
    <text evidence="3">The sequence shown here is derived from an EMBL/GenBank/DDBJ whole genome shotgun (WGS) entry which is preliminary data.</text>
</comment>
<dbReference type="SMART" id="SM00360">
    <property type="entry name" value="RRM"/>
    <property type="match status" value="1"/>
</dbReference>
<dbReference type="PROSITE" id="PS50102">
    <property type="entry name" value="RRM"/>
    <property type="match status" value="1"/>
</dbReference>
<keyword evidence="1" id="KW-0694">RNA-binding</keyword>
<evidence type="ECO:0000256" key="1">
    <source>
        <dbReference type="PROSITE-ProRule" id="PRU00176"/>
    </source>
</evidence>
<accession>A0A7J7G136</accession>
<dbReference type="Gene3D" id="3.30.70.330">
    <property type="match status" value="1"/>
</dbReference>
<dbReference type="SUPFAM" id="SSF56219">
    <property type="entry name" value="DNase I-like"/>
    <property type="match status" value="1"/>
</dbReference>
<dbReference type="GO" id="GO:0003723">
    <property type="term" value="F:RNA binding"/>
    <property type="evidence" value="ECO:0007669"/>
    <property type="project" value="UniProtKB-UniRule"/>
</dbReference>
<dbReference type="Gene3D" id="3.60.10.10">
    <property type="entry name" value="Endonuclease/exonuclease/phosphatase"/>
    <property type="match status" value="1"/>
</dbReference>
<dbReference type="SUPFAM" id="SSF54928">
    <property type="entry name" value="RNA-binding domain, RBD"/>
    <property type="match status" value="1"/>
</dbReference>
<name>A0A7J7G136_CAMSI</name>
<gene>
    <name evidence="3" type="ORF">HYC85_030584</name>
</gene>
<dbReference type="InterPro" id="IPR012677">
    <property type="entry name" value="Nucleotide-bd_a/b_plait_sf"/>
</dbReference>
<keyword evidence="4" id="KW-1185">Reference proteome</keyword>
<feature type="domain" description="RRM" evidence="2">
    <location>
        <begin position="31"/>
        <end position="109"/>
    </location>
</feature>
<dbReference type="EMBL" id="JACBKZ010000014">
    <property type="protein sequence ID" value="KAF5934413.1"/>
    <property type="molecule type" value="Genomic_DNA"/>
</dbReference>
<dbReference type="Proteomes" id="UP000593564">
    <property type="component" value="Unassembled WGS sequence"/>
</dbReference>
<dbReference type="AlphaFoldDB" id="A0A7J7G136"/>
<dbReference type="InterPro" id="IPR000504">
    <property type="entry name" value="RRM_dom"/>
</dbReference>
<dbReference type="InterPro" id="IPR035979">
    <property type="entry name" value="RBD_domain_sf"/>
</dbReference>
<dbReference type="InterPro" id="IPR036691">
    <property type="entry name" value="Endo/exonu/phosph_ase_sf"/>
</dbReference>
<reference evidence="4" key="1">
    <citation type="journal article" date="2020" name="Nat. Commun.">
        <title>Genome assembly of wild tea tree DASZ reveals pedigree and selection history of tea varieties.</title>
        <authorList>
            <person name="Zhang W."/>
            <person name="Zhang Y."/>
            <person name="Qiu H."/>
            <person name="Guo Y."/>
            <person name="Wan H."/>
            <person name="Zhang X."/>
            <person name="Scossa F."/>
            <person name="Alseekh S."/>
            <person name="Zhang Q."/>
            <person name="Wang P."/>
            <person name="Xu L."/>
            <person name="Schmidt M.H."/>
            <person name="Jia X."/>
            <person name="Li D."/>
            <person name="Zhu A."/>
            <person name="Guo F."/>
            <person name="Chen W."/>
            <person name="Ni D."/>
            <person name="Usadel B."/>
            <person name="Fernie A.R."/>
            <person name="Wen W."/>
        </authorList>
    </citation>
    <scope>NUCLEOTIDE SEQUENCE [LARGE SCALE GENOMIC DNA]</scope>
    <source>
        <strain evidence="4">cv. G240</strain>
    </source>
</reference>
<dbReference type="Pfam" id="PF00076">
    <property type="entry name" value="RRM_1"/>
    <property type="match status" value="1"/>
</dbReference>